<dbReference type="Proteomes" id="UP000824782">
    <property type="component" value="Unassembled WGS sequence"/>
</dbReference>
<dbReference type="PANTHER" id="PTHR14338">
    <property type="entry name" value="ACTIN FILAMENT-ASSOCIATED PROTEIN 1 FAMILY MEMBER"/>
    <property type="match status" value="1"/>
</dbReference>
<dbReference type="GO" id="GO:0006954">
    <property type="term" value="P:inflammatory response"/>
    <property type="evidence" value="ECO:0007669"/>
    <property type="project" value="TreeGrafter"/>
</dbReference>
<dbReference type="CDD" id="cd13307">
    <property type="entry name" value="PH2_AFAP"/>
    <property type="match status" value="1"/>
</dbReference>
<dbReference type="GO" id="GO:0032757">
    <property type="term" value="P:positive regulation of interleukin-8 production"/>
    <property type="evidence" value="ECO:0007669"/>
    <property type="project" value="TreeGrafter"/>
</dbReference>
<keyword evidence="3" id="KW-0677">Repeat</keyword>
<organism evidence="6 7">
    <name type="scientific">Engystomops pustulosus</name>
    <name type="common">Tungara frog</name>
    <name type="synonym">Physalaemus pustulosus</name>
    <dbReference type="NCBI Taxonomy" id="76066"/>
    <lineage>
        <taxon>Eukaryota</taxon>
        <taxon>Metazoa</taxon>
        <taxon>Chordata</taxon>
        <taxon>Craniata</taxon>
        <taxon>Vertebrata</taxon>
        <taxon>Euteleostomi</taxon>
        <taxon>Amphibia</taxon>
        <taxon>Batrachia</taxon>
        <taxon>Anura</taxon>
        <taxon>Neobatrachia</taxon>
        <taxon>Hyloidea</taxon>
        <taxon>Leptodactylidae</taxon>
        <taxon>Leiuperinae</taxon>
        <taxon>Engystomops</taxon>
    </lineage>
</organism>
<sequence length="193" mass="21172">MLGLLSAWSRIVRGCFGGASSGSSDCSFVRTMIEAAGGFLKKKGPSGLKLSNLMNLGRKKSASMESPEKTLETCNYLNVLINSQWKSRYCCVKDGHLHFYQDRNKNKAATHPVSLIGCDVTPQPTPDHLYSFRILHNGEELATLEAKSSEDMGHWLGLLLSESGSKTDPEEFSYDYVDAERVSCIVSAAKNSL</sequence>
<reference evidence="6" key="1">
    <citation type="thesis" date="2020" institute="ProQuest LLC" country="789 East Eisenhower Parkway, Ann Arbor, MI, USA">
        <title>Comparative Genomics and Chromosome Evolution.</title>
        <authorList>
            <person name="Mudd A.B."/>
        </authorList>
    </citation>
    <scope>NUCLEOTIDE SEQUENCE</scope>
    <source>
        <strain evidence="6">237g6f4</strain>
        <tissue evidence="6">Blood</tissue>
    </source>
</reference>
<dbReference type="InterPro" id="IPR030113">
    <property type="entry name" value="AFAP"/>
</dbReference>
<gene>
    <name evidence="6" type="ORF">GDO81_023975</name>
</gene>
<keyword evidence="4" id="KW-0175">Coiled coil</keyword>
<feature type="non-terminal residue" evidence="6">
    <location>
        <position position="193"/>
    </location>
</feature>
<dbReference type="GO" id="GO:0045742">
    <property type="term" value="P:positive regulation of epidermal growth factor receptor signaling pathway"/>
    <property type="evidence" value="ECO:0007669"/>
    <property type="project" value="TreeGrafter"/>
</dbReference>
<evidence type="ECO:0000256" key="4">
    <source>
        <dbReference type="ARBA" id="ARBA00023054"/>
    </source>
</evidence>
<protein>
    <recommendedName>
        <fullName evidence="5">PH domain-containing protein</fullName>
    </recommendedName>
</protein>
<dbReference type="Gene3D" id="2.30.29.30">
    <property type="entry name" value="Pleckstrin-homology domain (PH domain)/Phosphotyrosine-binding domain (PTB)"/>
    <property type="match status" value="1"/>
</dbReference>
<evidence type="ECO:0000259" key="5">
    <source>
        <dbReference type="PROSITE" id="PS50003"/>
    </source>
</evidence>
<dbReference type="GO" id="GO:0017124">
    <property type="term" value="F:SH3 domain binding"/>
    <property type="evidence" value="ECO:0007669"/>
    <property type="project" value="TreeGrafter"/>
</dbReference>
<dbReference type="PANTHER" id="PTHR14338:SF4">
    <property type="entry name" value="ACTIN FILAMENT-ASSOCIATED PROTEIN 1-LIKE 2"/>
    <property type="match status" value="1"/>
</dbReference>
<evidence type="ECO:0000313" key="7">
    <source>
        <dbReference type="Proteomes" id="UP000824782"/>
    </source>
</evidence>
<evidence type="ECO:0000256" key="3">
    <source>
        <dbReference type="ARBA" id="ARBA00022737"/>
    </source>
</evidence>
<dbReference type="Pfam" id="PF00169">
    <property type="entry name" value="PH"/>
    <property type="match status" value="1"/>
</dbReference>
<dbReference type="InterPro" id="IPR011993">
    <property type="entry name" value="PH-like_dom_sf"/>
</dbReference>
<feature type="domain" description="PH" evidence="5">
    <location>
        <begin position="70"/>
        <end position="164"/>
    </location>
</feature>
<dbReference type="InterPro" id="IPR001849">
    <property type="entry name" value="PH_domain"/>
</dbReference>
<dbReference type="GO" id="GO:0032675">
    <property type="term" value="P:regulation of interleukin-6 production"/>
    <property type="evidence" value="ECO:0007669"/>
    <property type="project" value="TreeGrafter"/>
</dbReference>
<dbReference type="GO" id="GO:0007346">
    <property type="term" value="P:regulation of mitotic cell cycle"/>
    <property type="evidence" value="ECO:0007669"/>
    <property type="project" value="TreeGrafter"/>
</dbReference>
<dbReference type="FunFam" id="2.30.29.30:FF:000020">
    <property type="entry name" value="Actin filament-associated protein 1-like 2 isoform 1"/>
    <property type="match status" value="1"/>
</dbReference>
<comment type="subcellular location">
    <subcellularLocation>
        <location evidence="1">Cytoplasm</location>
    </subcellularLocation>
</comment>
<evidence type="ECO:0000313" key="6">
    <source>
        <dbReference type="EMBL" id="KAG8548825.1"/>
    </source>
</evidence>
<dbReference type="SMART" id="SM00233">
    <property type="entry name" value="PH"/>
    <property type="match status" value="1"/>
</dbReference>
<dbReference type="GO" id="GO:0005829">
    <property type="term" value="C:cytosol"/>
    <property type="evidence" value="ECO:0007669"/>
    <property type="project" value="TreeGrafter"/>
</dbReference>
<dbReference type="GO" id="GO:0045893">
    <property type="term" value="P:positive regulation of DNA-templated transcription"/>
    <property type="evidence" value="ECO:0007669"/>
    <property type="project" value="TreeGrafter"/>
</dbReference>
<dbReference type="EMBL" id="WNYA01000312">
    <property type="protein sequence ID" value="KAG8548825.1"/>
    <property type="molecule type" value="Genomic_DNA"/>
</dbReference>
<proteinExistence type="predicted"/>
<comment type="caution">
    <text evidence="6">The sequence shown here is derived from an EMBL/GenBank/DDBJ whole genome shotgun (WGS) entry which is preliminary data.</text>
</comment>
<dbReference type="PROSITE" id="PS50003">
    <property type="entry name" value="PH_DOMAIN"/>
    <property type="match status" value="1"/>
</dbReference>
<keyword evidence="7" id="KW-1185">Reference proteome</keyword>
<keyword evidence="2" id="KW-0963">Cytoplasm</keyword>
<name>A0AAV6ZNE2_ENGPU</name>
<dbReference type="AlphaFoldDB" id="A0AAV6ZNE2"/>
<evidence type="ECO:0000256" key="1">
    <source>
        <dbReference type="ARBA" id="ARBA00004496"/>
    </source>
</evidence>
<accession>A0AAV6ZNE2</accession>
<dbReference type="SUPFAM" id="SSF50729">
    <property type="entry name" value="PH domain-like"/>
    <property type="match status" value="1"/>
</dbReference>
<evidence type="ECO:0000256" key="2">
    <source>
        <dbReference type="ARBA" id="ARBA00022490"/>
    </source>
</evidence>
<dbReference type="GO" id="GO:0042169">
    <property type="term" value="F:SH2 domain binding"/>
    <property type="evidence" value="ECO:0007669"/>
    <property type="project" value="TreeGrafter"/>
</dbReference>